<dbReference type="PANTHER" id="PTHR43480:SF1">
    <property type="entry name" value="ACYL-[ACYL-CARRIER-PROTEIN]--UDP-N-ACETYLGLUCOSAMINE O-ACYLTRANSFERASE, MITOCHONDRIAL-RELATED"/>
    <property type="match status" value="1"/>
</dbReference>
<dbReference type="InterPro" id="IPR011004">
    <property type="entry name" value="Trimer_LpxA-like_sf"/>
</dbReference>
<dbReference type="SUPFAM" id="SSF51161">
    <property type="entry name" value="Trimeric LpxA-like enzymes"/>
    <property type="match status" value="1"/>
</dbReference>
<dbReference type="Gene3D" id="1.20.1180.10">
    <property type="entry name" value="Udp N-acetylglucosamine O-acyltransferase, C-terminal domain"/>
    <property type="match status" value="1"/>
</dbReference>
<keyword evidence="8" id="KW-1185">Reference proteome</keyword>
<evidence type="ECO:0000256" key="3">
    <source>
        <dbReference type="ARBA" id="ARBA00022679"/>
    </source>
</evidence>
<reference evidence="7 8" key="2">
    <citation type="submission" date="2023-12" db="EMBL/GenBank/DDBJ databases">
        <title>Description of an unclassified Opitutus bacterium of Verrucomicrobiota.</title>
        <authorList>
            <person name="Zhang D.-F."/>
        </authorList>
    </citation>
    <scope>NUCLEOTIDE SEQUENCE [LARGE SCALE GENOMIC DNA]</scope>
    <source>
        <strain evidence="7 8">WL0086</strain>
    </source>
</reference>
<gene>
    <name evidence="7" type="primary">lpxA</name>
    <name evidence="7" type="ORF">K1X11_006830</name>
</gene>
<dbReference type="Gene3D" id="2.160.10.10">
    <property type="entry name" value="Hexapeptide repeat proteins"/>
    <property type="match status" value="1"/>
</dbReference>
<accession>A0ABZ1CCE6</accession>
<feature type="domain" description="UDP N-acetylglucosamine O-acyltransferase C-terminal" evidence="6">
    <location>
        <begin position="176"/>
        <end position="257"/>
    </location>
</feature>
<sequence>MATQIHPTAVVESGAELGVDVEIGPLAYVGAGVTLGDGTRLHHHAGVEGNTVLGAGCEVFPFANIGAKTQDLKFNGGNPGVRIGARNVFREYVTIHAATDPEAHTILGDDNVLLAHGHVAHDCVLGSHIIASNNTGIAGHCIVEDYVVFGAMSGVHQFCRIGAHSMISAYAKIVQDIAPYMIADGQPAVIRAINKIGLERRGFTSEQLDRVKQVFRVLFREGLNRSQALDKLRAHPQSESAEIAAVLSFAATSERGLAPGA</sequence>
<keyword evidence="5 7" id="KW-0012">Acyltransferase</keyword>
<dbReference type="EMBL" id="CP139781">
    <property type="protein sequence ID" value="WRQ89117.1"/>
    <property type="molecule type" value="Genomic_DNA"/>
</dbReference>
<keyword evidence="4" id="KW-0443">Lipid metabolism</keyword>
<keyword evidence="1" id="KW-0444">Lipid biosynthesis</keyword>
<dbReference type="InterPro" id="IPR010137">
    <property type="entry name" value="Lipid_A_LpxA"/>
</dbReference>
<dbReference type="PIRSF" id="PIRSF000456">
    <property type="entry name" value="UDP-GlcNAc_acltr"/>
    <property type="match status" value="1"/>
</dbReference>
<organism evidence="7 8">
    <name type="scientific">Actomonas aquatica</name>
    <dbReference type="NCBI Taxonomy" id="2866162"/>
    <lineage>
        <taxon>Bacteria</taxon>
        <taxon>Pseudomonadati</taxon>
        <taxon>Verrucomicrobiota</taxon>
        <taxon>Opitutia</taxon>
        <taxon>Opitutales</taxon>
        <taxon>Opitutaceae</taxon>
        <taxon>Actomonas</taxon>
    </lineage>
</organism>
<name>A0ABZ1CCE6_9BACT</name>
<dbReference type="RefSeq" id="WP_221030987.1">
    <property type="nucleotide sequence ID" value="NZ_CP139781.1"/>
</dbReference>
<proteinExistence type="predicted"/>
<reference evidence="7 8" key="1">
    <citation type="submission" date="2021-08" db="EMBL/GenBank/DDBJ databases">
        <authorList>
            <person name="Zhang D."/>
            <person name="Zhang A."/>
            <person name="Wang L."/>
        </authorList>
    </citation>
    <scope>NUCLEOTIDE SEQUENCE [LARGE SCALE GENOMIC DNA]</scope>
    <source>
        <strain evidence="7 8">WL0086</strain>
    </source>
</reference>
<dbReference type="CDD" id="cd03351">
    <property type="entry name" value="LbH_UDP-GlcNAc_AT"/>
    <property type="match status" value="1"/>
</dbReference>
<evidence type="ECO:0000313" key="8">
    <source>
        <dbReference type="Proteomes" id="UP000738431"/>
    </source>
</evidence>
<dbReference type="Proteomes" id="UP000738431">
    <property type="component" value="Chromosome"/>
</dbReference>
<evidence type="ECO:0000259" key="6">
    <source>
        <dbReference type="Pfam" id="PF13720"/>
    </source>
</evidence>
<evidence type="ECO:0000313" key="7">
    <source>
        <dbReference type="EMBL" id="WRQ89117.1"/>
    </source>
</evidence>
<dbReference type="PANTHER" id="PTHR43480">
    <property type="entry name" value="ACYL-[ACYL-CARRIER-PROTEIN]--UDP-N-ACETYLGLUCOSAMINE O-ACYLTRANSFERASE"/>
    <property type="match status" value="1"/>
</dbReference>
<evidence type="ECO:0000256" key="1">
    <source>
        <dbReference type="ARBA" id="ARBA00022516"/>
    </source>
</evidence>
<evidence type="ECO:0000256" key="5">
    <source>
        <dbReference type="ARBA" id="ARBA00023315"/>
    </source>
</evidence>
<dbReference type="Pfam" id="PF13720">
    <property type="entry name" value="Acetyltransf_11"/>
    <property type="match status" value="1"/>
</dbReference>
<dbReference type="InterPro" id="IPR029098">
    <property type="entry name" value="Acetyltransf_C"/>
</dbReference>
<dbReference type="EC" id="2.3.1.129" evidence="7"/>
<dbReference type="InterPro" id="IPR037157">
    <property type="entry name" value="Acetyltransf_C_sf"/>
</dbReference>
<keyword evidence="2" id="KW-0441">Lipid A biosynthesis</keyword>
<protein>
    <submittedName>
        <fullName evidence="7">Acyl-ACP--UDP-N-acetylglucosamine O-acyltransferase</fullName>
        <ecNumber evidence="7">2.3.1.129</ecNumber>
    </submittedName>
</protein>
<dbReference type="NCBIfam" id="NF003657">
    <property type="entry name" value="PRK05289.1"/>
    <property type="match status" value="1"/>
</dbReference>
<dbReference type="NCBIfam" id="TIGR01852">
    <property type="entry name" value="lipid_A_lpxA"/>
    <property type="match status" value="1"/>
</dbReference>
<keyword evidence="3 7" id="KW-0808">Transferase</keyword>
<dbReference type="GO" id="GO:0008780">
    <property type="term" value="F:acyl-[acyl-carrier-protein]-UDP-N-acetylglucosamine O-acyltransferase activity"/>
    <property type="evidence" value="ECO:0007669"/>
    <property type="project" value="UniProtKB-EC"/>
</dbReference>
<evidence type="ECO:0000256" key="2">
    <source>
        <dbReference type="ARBA" id="ARBA00022556"/>
    </source>
</evidence>
<evidence type="ECO:0000256" key="4">
    <source>
        <dbReference type="ARBA" id="ARBA00023098"/>
    </source>
</evidence>